<protein>
    <recommendedName>
        <fullName evidence="10">Carboxypeptidase</fullName>
        <ecNumber evidence="10">3.4.16.-</ecNumber>
    </recommendedName>
</protein>
<dbReference type="GO" id="GO:0005794">
    <property type="term" value="C:Golgi apparatus"/>
    <property type="evidence" value="ECO:0007669"/>
    <property type="project" value="UniProtKB-SubCell"/>
</dbReference>
<dbReference type="PANTHER" id="PTHR11802">
    <property type="entry name" value="SERINE PROTEASE FAMILY S10 SERINE CARBOXYPEPTIDASE"/>
    <property type="match status" value="1"/>
</dbReference>
<reference evidence="12 13" key="1">
    <citation type="submission" date="2016-09" db="EMBL/GenBank/DDBJ databases">
        <title>Extensive genetic diversity and differential bi-allelic expression allows diatom success in the polar Southern Ocean.</title>
        <authorList>
            <consortium name="DOE Joint Genome Institute"/>
            <person name="Mock T."/>
            <person name="Otillar R.P."/>
            <person name="Strauss J."/>
            <person name="Dupont C."/>
            <person name="Frickenhaus S."/>
            <person name="Maumus F."/>
            <person name="Mcmullan M."/>
            <person name="Sanges R."/>
            <person name="Schmutz J."/>
            <person name="Toseland A."/>
            <person name="Valas R."/>
            <person name="Veluchamy A."/>
            <person name="Ward B.J."/>
            <person name="Allen A."/>
            <person name="Barry K."/>
            <person name="Falciatore A."/>
            <person name="Ferrante M."/>
            <person name="Fortunato A.E."/>
            <person name="Gloeckner G."/>
            <person name="Gruber A."/>
            <person name="Hipkin R."/>
            <person name="Janech M."/>
            <person name="Kroth P."/>
            <person name="Leese F."/>
            <person name="Lindquist E."/>
            <person name="Lyon B.R."/>
            <person name="Martin J."/>
            <person name="Mayer C."/>
            <person name="Parker M."/>
            <person name="Quesneville H."/>
            <person name="Raymond J."/>
            <person name="Uhlig C."/>
            <person name="Valentin K.U."/>
            <person name="Worden A.Z."/>
            <person name="Armbrust E.V."/>
            <person name="Bowler C."/>
            <person name="Green B."/>
            <person name="Moulton V."/>
            <person name="Van Oosterhout C."/>
            <person name="Grigoriev I."/>
        </authorList>
    </citation>
    <scope>NUCLEOTIDE SEQUENCE [LARGE SCALE GENOMIC DNA]</scope>
    <source>
        <strain evidence="12 13">CCMP1102</strain>
    </source>
</reference>
<evidence type="ECO:0000256" key="1">
    <source>
        <dbReference type="ARBA" id="ARBA00001003"/>
    </source>
</evidence>
<keyword evidence="6" id="KW-0732">Signal</keyword>
<keyword evidence="10 12" id="KW-0378">Hydrolase</keyword>
<organism evidence="12 13">
    <name type="scientific">Fragilariopsis cylindrus CCMP1102</name>
    <dbReference type="NCBI Taxonomy" id="635003"/>
    <lineage>
        <taxon>Eukaryota</taxon>
        <taxon>Sar</taxon>
        <taxon>Stramenopiles</taxon>
        <taxon>Ochrophyta</taxon>
        <taxon>Bacillariophyta</taxon>
        <taxon>Bacillariophyceae</taxon>
        <taxon>Bacillariophycidae</taxon>
        <taxon>Bacillariales</taxon>
        <taxon>Bacillariaceae</taxon>
        <taxon>Fragilariopsis</taxon>
    </lineage>
</organism>
<evidence type="ECO:0000256" key="4">
    <source>
        <dbReference type="ARBA" id="ARBA00022692"/>
    </source>
</evidence>
<dbReference type="Gene3D" id="3.40.50.1820">
    <property type="entry name" value="alpha/beta hydrolase"/>
    <property type="match status" value="1"/>
</dbReference>
<dbReference type="PROSITE" id="PS00131">
    <property type="entry name" value="CARBOXYPEPT_SER_SER"/>
    <property type="match status" value="1"/>
</dbReference>
<dbReference type="KEGG" id="fcy:FRACYDRAFT_184211"/>
<comment type="similarity">
    <text evidence="3 10">Belongs to the peptidase S10 family.</text>
</comment>
<keyword evidence="10" id="KW-0645">Protease</keyword>
<dbReference type="InterPro" id="IPR018202">
    <property type="entry name" value="Ser_caboxypep_ser_AS"/>
</dbReference>
<keyword evidence="5" id="KW-0053">Apoptosis</keyword>
<evidence type="ECO:0000256" key="11">
    <source>
        <dbReference type="SAM" id="Phobius"/>
    </source>
</evidence>
<evidence type="ECO:0000313" key="13">
    <source>
        <dbReference type="Proteomes" id="UP000095751"/>
    </source>
</evidence>
<dbReference type="EMBL" id="KV784357">
    <property type="protein sequence ID" value="OEU17640.1"/>
    <property type="molecule type" value="Genomic_DNA"/>
</dbReference>
<dbReference type="EC" id="3.4.16.-" evidence="10"/>
<dbReference type="Proteomes" id="UP000095751">
    <property type="component" value="Unassembled WGS sequence"/>
</dbReference>
<dbReference type="PRINTS" id="PR00724">
    <property type="entry name" value="CRBOXYPTASEC"/>
</dbReference>
<name>A0A1E7FHJ2_9STRA</name>
<evidence type="ECO:0000313" key="12">
    <source>
        <dbReference type="EMBL" id="OEU17640.1"/>
    </source>
</evidence>
<evidence type="ECO:0000256" key="6">
    <source>
        <dbReference type="ARBA" id="ARBA00022729"/>
    </source>
</evidence>
<comment type="catalytic activity">
    <reaction evidence="1">
        <text>Preferential release of a C-terminal arginine or lysine residue.</text>
        <dbReference type="EC" id="3.4.16.6"/>
    </reaction>
</comment>
<feature type="transmembrane region" description="Helical" evidence="11">
    <location>
        <begin position="459"/>
        <end position="480"/>
    </location>
</feature>
<dbReference type="OrthoDB" id="443318at2759"/>
<keyword evidence="8" id="KW-0333">Golgi apparatus</keyword>
<gene>
    <name evidence="12" type="ORF">FRACYDRAFT_184211</name>
</gene>
<dbReference type="GO" id="GO:0004185">
    <property type="term" value="F:serine-type carboxypeptidase activity"/>
    <property type="evidence" value="ECO:0007669"/>
    <property type="project" value="UniProtKB-UniRule"/>
</dbReference>
<sequence>MYSGLLPIDVDVDAPRGKLSFWLFNPDETKDTLTLWLNGGPGCSSYAAGLFMEMGPVTTPHFPAGHDRTRADQSFEPNDYSWTKATNLLFVEQPTGTGFSFGPMVDSEADLSRDFYNFLVNFYRTFPEMNDKPLYIVGESYAGMYVPSIAHYIHQQNKKGMKNINLSGIAIGNGWIDVETQGPAVIDYAYWHGMIDSPTKDKLWKVWDRCVRKVHMKAPFHDFTTPDECAVIGNVMELSGESVFPKSDHYAPNQYDITTWDNYPVLNTPVTATSKFFNNPTVRKEMHFESESVDSWLGCIPGAGRRRRRLKEEPLLPGQILLAHDEPVSVAPYIADLLDDAGIRVLIYAGDRDISVNLQGAEEVLNGMNWSGQNDWLDADRYLWMVDGDVSGYVKTYKNLDMLLVLNSGHLVPYNVPIPALDMINRLTSNLPYTDMILPKINFDEILQSSDESSHQLNMFGNTLPIVFIAISCFAAGLFIGSRKNKSNKTSYEKIPDVGINY</sequence>
<keyword evidence="10" id="KW-0121">Carboxypeptidase</keyword>
<proteinExistence type="inferred from homology"/>
<keyword evidence="4 11" id="KW-0812">Transmembrane</keyword>
<keyword evidence="13" id="KW-1185">Reference proteome</keyword>
<dbReference type="InterPro" id="IPR001563">
    <property type="entry name" value="Peptidase_S10"/>
</dbReference>
<evidence type="ECO:0000256" key="9">
    <source>
        <dbReference type="ARBA" id="ARBA00023136"/>
    </source>
</evidence>
<dbReference type="SUPFAM" id="SSF53474">
    <property type="entry name" value="alpha/beta-Hydrolases"/>
    <property type="match status" value="1"/>
</dbReference>
<dbReference type="InterPro" id="IPR029058">
    <property type="entry name" value="AB_hydrolase_fold"/>
</dbReference>
<dbReference type="AlphaFoldDB" id="A0A1E7FHJ2"/>
<keyword evidence="9 11" id="KW-0472">Membrane</keyword>
<dbReference type="PANTHER" id="PTHR11802:SF190">
    <property type="entry name" value="PHEROMONE-PROCESSING CARBOXYPEPTIDASE KEX1"/>
    <property type="match status" value="1"/>
</dbReference>
<keyword evidence="7 11" id="KW-1133">Transmembrane helix</keyword>
<dbReference type="PROSITE" id="PS00560">
    <property type="entry name" value="CARBOXYPEPT_SER_HIS"/>
    <property type="match status" value="1"/>
</dbReference>
<evidence type="ECO:0000256" key="5">
    <source>
        <dbReference type="ARBA" id="ARBA00022703"/>
    </source>
</evidence>
<dbReference type="GO" id="GO:0006508">
    <property type="term" value="P:proteolysis"/>
    <property type="evidence" value="ECO:0007669"/>
    <property type="project" value="UniProtKB-KW"/>
</dbReference>
<accession>A0A1E7FHJ2</accession>
<evidence type="ECO:0000256" key="2">
    <source>
        <dbReference type="ARBA" id="ARBA00004393"/>
    </source>
</evidence>
<evidence type="ECO:0000256" key="3">
    <source>
        <dbReference type="ARBA" id="ARBA00009431"/>
    </source>
</evidence>
<comment type="subcellular location">
    <subcellularLocation>
        <location evidence="2">Golgi apparatus</location>
        <location evidence="2">trans-Golgi network membrane</location>
        <topology evidence="2">Single-pass type I membrane protein</topology>
    </subcellularLocation>
</comment>
<dbReference type="Pfam" id="PF00450">
    <property type="entry name" value="Peptidase_S10"/>
    <property type="match status" value="1"/>
</dbReference>
<dbReference type="InParanoid" id="A0A1E7FHJ2"/>
<evidence type="ECO:0000256" key="8">
    <source>
        <dbReference type="ARBA" id="ARBA00023034"/>
    </source>
</evidence>
<dbReference type="InterPro" id="IPR033124">
    <property type="entry name" value="Ser_caboxypep_his_AS"/>
</dbReference>
<evidence type="ECO:0000256" key="10">
    <source>
        <dbReference type="RuleBase" id="RU361156"/>
    </source>
</evidence>
<evidence type="ECO:0000256" key="7">
    <source>
        <dbReference type="ARBA" id="ARBA00022989"/>
    </source>
</evidence>